<reference evidence="2" key="1">
    <citation type="submission" date="2020-10" db="EMBL/GenBank/DDBJ databases">
        <title>Taxonomic study of unclassified bacteria belonging to the class Ktedonobacteria.</title>
        <authorList>
            <person name="Yabe S."/>
            <person name="Wang C.M."/>
            <person name="Zheng Y."/>
            <person name="Sakai Y."/>
            <person name="Cavaletti L."/>
            <person name="Monciardini P."/>
            <person name="Donadio S."/>
        </authorList>
    </citation>
    <scope>NUCLEOTIDE SEQUENCE</scope>
    <source>
        <strain evidence="2">ID150040</strain>
    </source>
</reference>
<comment type="caution">
    <text evidence="2">The sequence shown here is derived from an EMBL/GenBank/DDBJ whole genome shotgun (WGS) entry which is preliminary data.</text>
</comment>
<organism evidence="2 3">
    <name type="scientific">Reticulibacter mediterranei</name>
    <dbReference type="NCBI Taxonomy" id="2778369"/>
    <lineage>
        <taxon>Bacteria</taxon>
        <taxon>Bacillati</taxon>
        <taxon>Chloroflexota</taxon>
        <taxon>Ktedonobacteria</taxon>
        <taxon>Ktedonobacterales</taxon>
        <taxon>Reticulibacteraceae</taxon>
        <taxon>Reticulibacter</taxon>
    </lineage>
</organism>
<dbReference type="InterPro" id="IPR003776">
    <property type="entry name" value="YcaO-like_dom"/>
</dbReference>
<dbReference type="RefSeq" id="WP_220203829.1">
    <property type="nucleotide sequence ID" value="NZ_BNJK01000001.1"/>
</dbReference>
<gene>
    <name evidence="2" type="ORF">KSF_030700</name>
</gene>
<evidence type="ECO:0000313" key="2">
    <source>
        <dbReference type="EMBL" id="GHO93022.1"/>
    </source>
</evidence>
<feature type="domain" description="YcaO" evidence="1">
    <location>
        <begin position="476"/>
        <end position="610"/>
    </location>
</feature>
<evidence type="ECO:0000313" key="3">
    <source>
        <dbReference type="Proteomes" id="UP000597444"/>
    </source>
</evidence>
<dbReference type="NCBIfam" id="TIGR03882">
    <property type="entry name" value="cyclo_dehyd_2"/>
    <property type="match status" value="1"/>
</dbReference>
<dbReference type="AlphaFoldDB" id="A0A8J3N0L0"/>
<proteinExistence type="predicted"/>
<dbReference type="Pfam" id="PF02624">
    <property type="entry name" value="YcaO"/>
    <property type="match status" value="1"/>
</dbReference>
<accession>A0A8J3N0L0</accession>
<dbReference type="Gene3D" id="3.40.50.720">
    <property type="entry name" value="NAD(P)-binding Rossmann-like Domain"/>
    <property type="match status" value="1"/>
</dbReference>
<name>A0A8J3N0L0_9CHLR</name>
<keyword evidence="3" id="KW-1185">Reference proteome</keyword>
<protein>
    <recommendedName>
        <fullName evidence="1">YcaO domain-containing protein</fullName>
    </recommendedName>
</protein>
<evidence type="ECO:0000259" key="1">
    <source>
        <dbReference type="Pfam" id="PF02624"/>
    </source>
</evidence>
<dbReference type="Proteomes" id="UP000597444">
    <property type="component" value="Unassembled WGS sequence"/>
</dbReference>
<sequence>MLAQSMRPKFKADVDYIAVSNGVYLRGNKNSLLLKGKSLYALLVHLVPHLNGEVTLAEITEGLDEERKKMVANLVAKLLAHDFLKDISQDQQPAPDMALLAAYAPDIVFIDSFQASAAHQFEAFRNKQLLLIGSSLSLDALVRTSIRCGVKHIDLLDASEDESALQSLQKLREFCADEQTIRLIEAPSWENENKIRALIQPYDAIVHIVERPILTRARLLNRLCIEQQKLLNQAIVVDKTVWAGPLVSSKTGACWECAWRRLQANLPAEQRAHYEFQDQSLSHTSQPLTLAKATMIGNLLMFGMFRYFTQAGSTEMAENLIAVDLATGVSEDHTFLPHPHCRSCQRPTFPTAAQFLEQIQQVQRQEPIDPAVFLENFATHVDEHVGIFTAVDDHFVQVPLATYKVHLSRHEPASVVTVDLDARDAIIQAAQKAYVCYAATVVDRRRLLSTEMMQQHPFIAGEQLLGGETSSSEDGMWTWAMDMQTQRAVLVPATHVFSSDERGIAAGMSWDEAVCRALLDWCNLLTIEQMREAQQVDLLKMPMTSEGHYLYQLLKIADVQITAYDVKGALQVPTFAICAGEQVVAYSTDCDEKQALCRGLERALWWHQAKHSPNSDNRKGLFHDNCQGLHSDNRKGLSHDNHKGLSLLDYPAAPLPALPLTLRGKYLSVPSFSVAPETWLDRQKWLLQKLWSHRMHAFVAPLDHDPTLARMEPFIVRVLVSGKVLQEGE</sequence>
<dbReference type="InterPro" id="IPR022291">
    <property type="entry name" value="Bacteriocin_synth_cyclodeHase"/>
</dbReference>
<dbReference type="EMBL" id="BNJK01000001">
    <property type="protein sequence ID" value="GHO93022.1"/>
    <property type="molecule type" value="Genomic_DNA"/>
</dbReference>